<keyword evidence="3" id="KW-0159">Chromosome partition</keyword>
<evidence type="ECO:0000256" key="5">
    <source>
        <dbReference type="ARBA" id="ARBA00025472"/>
    </source>
</evidence>
<organism evidence="7 8">
    <name type="scientific">Solimonas aquatica</name>
    <dbReference type="NCBI Taxonomy" id="489703"/>
    <lineage>
        <taxon>Bacteria</taxon>
        <taxon>Pseudomonadati</taxon>
        <taxon>Pseudomonadota</taxon>
        <taxon>Gammaproteobacteria</taxon>
        <taxon>Nevskiales</taxon>
        <taxon>Nevskiaceae</taxon>
        <taxon>Solimonas</taxon>
    </lineage>
</organism>
<sequence>MSVKKRGLGRSLDVLLSSVAAPAAEEGGEELREIALDRLQPGKHQPRRDFDPAALDALAASIRAQGIVQPLVVRSIGADRYEIVAGERRWRAAQQLLLKTVPVVIRALDERAAMAVALVENIQRADLNALEEAQALHKLIKECGLTHEQAAEAVGCSRAHISNLLRVLDLPEAVQTLLRGGRLSLGHAKVLLGAPAARQEALAQQVLERQLSVRQLEALLALQQADKPRTAPAARAGGMEKELSRKFGLPVRLRQDEQGRGKLTVSFASAEELRALLQRLA</sequence>
<dbReference type="CDD" id="cd16393">
    <property type="entry name" value="SPO0J_N"/>
    <property type="match status" value="1"/>
</dbReference>
<dbReference type="GO" id="GO:0045881">
    <property type="term" value="P:positive regulation of sporulation resulting in formation of a cellular spore"/>
    <property type="evidence" value="ECO:0007669"/>
    <property type="project" value="TreeGrafter"/>
</dbReference>
<dbReference type="Proteomes" id="UP000199233">
    <property type="component" value="Unassembled WGS sequence"/>
</dbReference>
<dbReference type="GO" id="GO:0005694">
    <property type="term" value="C:chromosome"/>
    <property type="evidence" value="ECO:0007669"/>
    <property type="project" value="TreeGrafter"/>
</dbReference>
<evidence type="ECO:0000256" key="3">
    <source>
        <dbReference type="ARBA" id="ARBA00022829"/>
    </source>
</evidence>
<dbReference type="AlphaFoldDB" id="A0A1H9J9E3"/>
<dbReference type="InterPro" id="IPR050336">
    <property type="entry name" value="Chromosome_partition/occlusion"/>
</dbReference>
<dbReference type="Gene3D" id="3.90.1530.30">
    <property type="match status" value="1"/>
</dbReference>
<dbReference type="FunFam" id="3.90.1530.30:FF:000001">
    <property type="entry name" value="Chromosome partitioning protein ParB"/>
    <property type="match status" value="1"/>
</dbReference>
<proteinExistence type="inferred from homology"/>
<evidence type="ECO:0000256" key="2">
    <source>
        <dbReference type="ARBA" id="ARBA00022372"/>
    </source>
</evidence>
<dbReference type="Pfam" id="PF23552">
    <property type="entry name" value="ParB_C"/>
    <property type="match status" value="1"/>
</dbReference>
<dbReference type="GO" id="GO:0003677">
    <property type="term" value="F:DNA binding"/>
    <property type="evidence" value="ECO:0007669"/>
    <property type="project" value="UniProtKB-KW"/>
</dbReference>
<feature type="domain" description="ParB-like N-terminal" evidence="6">
    <location>
        <begin position="32"/>
        <end position="122"/>
    </location>
</feature>
<dbReference type="Pfam" id="PF02195">
    <property type="entry name" value="ParB_N"/>
    <property type="match status" value="1"/>
</dbReference>
<dbReference type="InterPro" id="IPR057240">
    <property type="entry name" value="ParB_dimer_C"/>
</dbReference>
<comment type="similarity">
    <text evidence="1">Belongs to the ParB family.</text>
</comment>
<comment type="function">
    <text evidence="5">Involved in chromosome partition. Localize to both poles of the predivisional cell following completion of DNA replication. Binds to the DNA origin of replication.</text>
</comment>
<name>A0A1H9J9E3_9GAMM</name>
<evidence type="ECO:0000259" key="6">
    <source>
        <dbReference type="SMART" id="SM00470"/>
    </source>
</evidence>
<dbReference type="PANTHER" id="PTHR33375:SF1">
    <property type="entry name" value="CHROMOSOME-PARTITIONING PROTEIN PARB-RELATED"/>
    <property type="match status" value="1"/>
</dbReference>
<evidence type="ECO:0000313" key="8">
    <source>
        <dbReference type="Proteomes" id="UP000199233"/>
    </source>
</evidence>
<accession>A0A1H9J9E3</accession>
<dbReference type="SUPFAM" id="SSF110849">
    <property type="entry name" value="ParB/Sulfiredoxin"/>
    <property type="match status" value="1"/>
</dbReference>
<evidence type="ECO:0000256" key="4">
    <source>
        <dbReference type="ARBA" id="ARBA00023125"/>
    </source>
</evidence>
<dbReference type="EMBL" id="FOFS01000011">
    <property type="protein sequence ID" value="SEQ83407.1"/>
    <property type="molecule type" value="Genomic_DNA"/>
</dbReference>
<gene>
    <name evidence="7" type="ORF">SAMN04488038_11167</name>
</gene>
<keyword evidence="4" id="KW-0238">DNA-binding</keyword>
<dbReference type="Pfam" id="PF17762">
    <property type="entry name" value="HTH_ParB"/>
    <property type="match status" value="1"/>
</dbReference>
<dbReference type="InterPro" id="IPR036086">
    <property type="entry name" value="ParB/Sulfiredoxin_sf"/>
</dbReference>
<dbReference type="OrthoDB" id="9802051at2"/>
<keyword evidence="8" id="KW-1185">Reference proteome</keyword>
<dbReference type="FunFam" id="1.10.10.2830:FF:000001">
    <property type="entry name" value="Chromosome partitioning protein ParB"/>
    <property type="match status" value="1"/>
</dbReference>
<dbReference type="SMART" id="SM00470">
    <property type="entry name" value="ParB"/>
    <property type="match status" value="1"/>
</dbReference>
<dbReference type="InterPro" id="IPR004437">
    <property type="entry name" value="ParB/RepB/Spo0J"/>
</dbReference>
<evidence type="ECO:0000256" key="1">
    <source>
        <dbReference type="ARBA" id="ARBA00006295"/>
    </source>
</evidence>
<dbReference type="NCBIfam" id="TIGR00180">
    <property type="entry name" value="parB_part"/>
    <property type="match status" value="1"/>
</dbReference>
<dbReference type="GO" id="GO:0007059">
    <property type="term" value="P:chromosome segregation"/>
    <property type="evidence" value="ECO:0007669"/>
    <property type="project" value="UniProtKB-KW"/>
</dbReference>
<evidence type="ECO:0000313" key="7">
    <source>
        <dbReference type="EMBL" id="SEQ83407.1"/>
    </source>
</evidence>
<dbReference type="STRING" id="489703.SAMN04488038_11167"/>
<dbReference type="SUPFAM" id="SSF109709">
    <property type="entry name" value="KorB DNA-binding domain-like"/>
    <property type="match status" value="1"/>
</dbReference>
<dbReference type="InterPro" id="IPR041468">
    <property type="entry name" value="HTH_ParB/Spo0J"/>
</dbReference>
<dbReference type="InterPro" id="IPR003115">
    <property type="entry name" value="ParB_N"/>
</dbReference>
<reference evidence="7 8" key="1">
    <citation type="submission" date="2016-10" db="EMBL/GenBank/DDBJ databases">
        <authorList>
            <person name="de Groot N.N."/>
        </authorList>
    </citation>
    <scope>NUCLEOTIDE SEQUENCE [LARGE SCALE GENOMIC DNA]</scope>
    <source>
        <strain evidence="7 8">DSM 25927</strain>
    </source>
</reference>
<dbReference type="PANTHER" id="PTHR33375">
    <property type="entry name" value="CHROMOSOME-PARTITIONING PROTEIN PARB-RELATED"/>
    <property type="match status" value="1"/>
</dbReference>
<dbReference type="Gene3D" id="1.10.10.2830">
    <property type="match status" value="1"/>
</dbReference>
<protein>
    <recommendedName>
        <fullName evidence="2">Probable chromosome-partitioning protein ParB</fullName>
    </recommendedName>
</protein>